<sequence length="204" mass="22397">MYTGIVQGNYPVKNVVNKPGLLTFEIELPQEMLTDIKIGASVASDGVCLTVSKINGQTLSFDAMEETLNKTTLGGLKEGSRVNIERSASMGDEIGGHIMAGHVTGMAEIVRIDRPENNHVITFKVPLEWMKYILQKGFVALDGCSLTVTDPNKTNGTFSVHLIPETLRQTSFGWKQVGDKVNVELDNRTQVIVDTVEAYLKDIK</sequence>
<comment type="function">
    <text evidence="2">Catalyzes the dismutation of two molecules of 6,7-dimethyl-8-ribityllumazine, resulting in the formation of riboflavin and 5-amino-6-(D-ribitylamino)uracil.</text>
</comment>
<evidence type="ECO:0000256" key="1">
    <source>
        <dbReference type="ARBA" id="ARBA00000968"/>
    </source>
</evidence>
<dbReference type="PROSITE" id="PS51177">
    <property type="entry name" value="LUMAZINE_BIND"/>
    <property type="match status" value="2"/>
</dbReference>
<protein>
    <recommendedName>
        <fullName evidence="5 9">Riboflavin synthase</fullName>
        <ecNumber evidence="4 9">2.5.1.9</ecNumber>
    </recommendedName>
</protein>
<keyword evidence="8" id="KW-0677">Repeat</keyword>
<dbReference type="InterPro" id="IPR001783">
    <property type="entry name" value="Lumazine-bd"/>
</dbReference>
<dbReference type="FunFam" id="2.40.30.20:FF:000003">
    <property type="entry name" value="Riboflavin synthase, alpha subunit"/>
    <property type="match status" value="1"/>
</dbReference>
<dbReference type="Proteomes" id="UP000231263">
    <property type="component" value="Unassembled WGS sequence"/>
</dbReference>
<feature type="repeat" description="Lumazine-binding" evidence="10">
    <location>
        <begin position="1"/>
        <end position="97"/>
    </location>
</feature>
<dbReference type="CDD" id="cd00402">
    <property type="entry name" value="Riboflavin_synthase_like"/>
    <property type="match status" value="1"/>
</dbReference>
<proteinExistence type="predicted"/>
<dbReference type="PIRSF" id="PIRSF000498">
    <property type="entry name" value="Riboflavin_syn_A"/>
    <property type="match status" value="1"/>
</dbReference>
<comment type="catalytic activity">
    <reaction evidence="1">
        <text>2 6,7-dimethyl-8-(1-D-ribityl)lumazine + H(+) = 5-amino-6-(D-ribitylamino)uracil + riboflavin</text>
        <dbReference type="Rhea" id="RHEA:20772"/>
        <dbReference type="ChEBI" id="CHEBI:15378"/>
        <dbReference type="ChEBI" id="CHEBI:15934"/>
        <dbReference type="ChEBI" id="CHEBI:57986"/>
        <dbReference type="ChEBI" id="CHEBI:58201"/>
        <dbReference type="EC" id="2.5.1.9"/>
    </reaction>
</comment>
<gene>
    <name evidence="12" type="ORF">CO173_00115</name>
</gene>
<feature type="domain" description="Lumazine-binding" evidence="11">
    <location>
        <begin position="98"/>
        <end position="196"/>
    </location>
</feature>
<reference evidence="13" key="1">
    <citation type="submission" date="2017-09" db="EMBL/GenBank/DDBJ databases">
        <title>Depth-based differentiation of microbial function through sediment-hosted aquifers and enrichment of novel symbionts in the deep terrestrial subsurface.</title>
        <authorList>
            <person name="Probst A.J."/>
            <person name="Ladd B."/>
            <person name="Jarett J.K."/>
            <person name="Geller-Mcgrath D.E."/>
            <person name="Sieber C.M.K."/>
            <person name="Emerson J.B."/>
            <person name="Anantharaman K."/>
            <person name="Thomas B.C."/>
            <person name="Malmstrom R."/>
            <person name="Stieglmeier M."/>
            <person name="Klingl A."/>
            <person name="Woyke T."/>
            <person name="Ryan C.M."/>
            <person name="Banfield J.F."/>
        </authorList>
    </citation>
    <scope>NUCLEOTIDE SEQUENCE [LARGE SCALE GENOMIC DNA]</scope>
</reference>
<feature type="domain" description="Lumazine-binding" evidence="11">
    <location>
        <begin position="1"/>
        <end position="97"/>
    </location>
</feature>
<accession>A0A2M7XGZ9</accession>
<comment type="pathway">
    <text evidence="3">Cofactor biosynthesis; riboflavin biosynthesis; riboflavin from 2-hydroxy-3-oxobutyl phosphate and 5-amino-6-(D-ribitylamino)uracil: step 2/2.</text>
</comment>
<evidence type="ECO:0000313" key="13">
    <source>
        <dbReference type="Proteomes" id="UP000231263"/>
    </source>
</evidence>
<dbReference type="PANTHER" id="PTHR21098:SF0">
    <property type="entry name" value="RIBOFLAVIN SYNTHASE"/>
    <property type="match status" value="1"/>
</dbReference>
<evidence type="ECO:0000256" key="10">
    <source>
        <dbReference type="PROSITE-ProRule" id="PRU00524"/>
    </source>
</evidence>
<evidence type="ECO:0000256" key="3">
    <source>
        <dbReference type="ARBA" id="ARBA00004887"/>
    </source>
</evidence>
<evidence type="ECO:0000256" key="6">
    <source>
        <dbReference type="ARBA" id="ARBA00022619"/>
    </source>
</evidence>
<dbReference type="InterPro" id="IPR017938">
    <property type="entry name" value="Riboflavin_synthase-like_b-brl"/>
</dbReference>
<evidence type="ECO:0000256" key="4">
    <source>
        <dbReference type="ARBA" id="ARBA00012827"/>
    </source>
</evidence>
<dbReference type="AlphaFoldDB" id="A0A2M7XGZ9"/>
<dbReference type="SUPFAM" id="SSF63380">
    <property type="entry name" value="Riboflavin synthase domain-like"/>
    <property type="match status" value="2"/>
</dbReference>
<name>A0A2M7XGZ9_9BACT</name>
<dbReference type="PANTHER" id="PTHR21098">
    <property type="entry name" value="RIBOFLAVIN SYNTHASE ALPHA CHAIN"/>
    <property type="match status" value="1"/>
</dbReference>
<evidence type="ECO:0000313" key="12">
    <source>
        <dbReference type="EMBL" id="PJA47132.1"/>
    </source>
</evidence>
<dbReference type="EMBL" id="PFWT01000001">
    <property type="protein sequence ID" value="PJA47132.1"/>
    <property type="molecule type" value="Genomic_DNA"/>
</dbReference>
<dbReference type="GO" id="GO:0009231">
    <property type="term" value="P:riboflavin biosynthetic process"/>
    <property type="evidence" value="ECO:0007669"/>
    <property type="project" value="UniProtKB-KW"/>
</dbReference>
<comment type="caution">
    <text evidence="12">The sequence shown here is derived from an EMBL/GenBank/DDBJ whole genome shotgun (WGS) entry which is preliminary data.</text>
</comment>
<evidence type="ECO:0000256" key="2">
    <source>
        <dbReference type="ARBA" id="ARBA00002803"/>
    </source>
</evidence>
<organism evidence="12 13">
    <name type="scientific">Candidatus Uhrbacteria bacterium CG_4_9_14_3_um_filter_41_35</name>
    <dbReference type="NCBI Taxonomy" id="1975034"/>
    <lineage>
        <taxon>Bacteria</taxon>
        <taxon>Candidatus Uhriibacteriota</taxon>
    </lineage>
</organism>
<evidence type="ECO:0000256" key="8">
    <source>
        <dbReference type="ARBA" id="ARBA00022737"/>
    </source>
</evidence>
<dbReference type="NCBIfam" id="TIGR00187">
    <property type="entry name" value="ribE"/>
    <property type="match status" value="1"/>
</dbReference>
<evidence type="ECO:0000256" key="9">
    <source>
        <dbReference type="NCBIfam" id="TIGR00187"/>
    </source>
</evidence>
<dbReference type="NCBIfam" id="NF009566">
    <property type="entry name" value="PRK13020.1"/>
    <property type="match status" value="1"/>
</dbReference>
<feature type="repeat" description="Lumazine-binding" evidence="10">
    <location>
        <begin position="98"/>
        <end position="196"/>
    </location>
</feature>
<evidence type="ECO:0000256" key="5">
    <source>
        <dbReference type="ARBA" id="ARBA00013950"/>
    </source>
</evidence>
<dbReference type="InterPro" id="IPR023366">
    <property type="entry name" value="ATP_synth_asu-like_sf"/>
</dbReference>
<evidence type="ECO:0000256" key="7">
    <source>
        <dbReference type="ARBA" id="ARBA00022679"/>
    </source>
</evidence>
<dbReference type="NCBIfam" id="NF006767">
    <property type="entry name" value="PRK09289.1"/>
    <property type="match status" value="1"/>
</dbReference>
<dbReference type="EC" id="2.5.1.9" evidence="4 9"/>
<keyword evidence="7" id="KW-0808">Transferase</keyword>
<evidence type="ECO:0000259" key="11">
    <source>
        <dbReference type="PROSITE" id="PS51177"/>
    </source>
</evidence>
<keyword evidence="6" id="KW-0686">Riboflavin biosynthesis</keyword>
<dbReference type="Pfam" id="PF00677">
    <property type="entry name" value="Lum_binding"/>
    <property type="match status" value="2"/>
</dbReference>
<dbReference type="InterPro" id="IPR026017">
    <property type="entry name" value="Lumazine-bd_dom"/>
</dbReference>
<dbReference type="Gene3D" id="2.40.30.20">
    <property type="match status" value="2"/>
</dbReference>
<dbReference type="GO" id="GO:0004746">
    <property type="term" value="F:riboflavin synthase activity"/>
    <property type="evidence" value="ECO:0007669"/>
    <property type="project" value="UniProtKB-UniRule"/>
</dbReference>